<dbReference type="InterPro" id="IPR007603">
    <property type="entry name" value="Choline_transptr-like"/>
</dbReference>
<evidence type="ECO:0000313" key="8">
    <source>
        <dbReference type="EnsemblMetazoa" id="CapteP180188"/>
    </source>
</evidence>
<keyword evidence="5 6" id="KW-0472">Membrane</keyword>
<evidence type="ECO:0000256" key="3">
    <source>
        <dbReference type="ARBA" id="ARBA00022692"/>
    </source>
</evidence>
<dbReference type="Proteomes" id="UP000014760">
    <property type="component" value="Unassembled WGS sequence"/>
</dbReference>
<gene>
    <name evidence="7" type="ORF">CAPTEDRAFT_180188</name>
</gene>
<name>N1PB78_CAPTE</name>
<dbReference type="OrthoDB" id="420519at2759"/>
<dbReference type="EnsemblMetazoa" id="CapteT180188">
    <property type="protein sequence ID" value="CapteP180188"/>
    <property type="gene ID" value="CapteG180188"/>
</dbReference>
<dbReference type="AlphaFoldDB" id="N1PB78"/>
<reference evidence="9" key="1">
    <citation type="submission" date="2012-12" db="EMBL/GenBank/DDBJ databases">
        <authorList>
            <person name="Hellsten U."/>
            <person name="Grimwood J."/>
            <person name="Chapman J.A."/>
            <person name="Shapiro H."/>
            <person name="Aerts A."/>
            <person name="Otillar R.P."/>
            <person name="Terry A.Y."/>
            <person name="Boore J.L."/>
            <person name="Simakov O."/>
            <person name="Marletaz F."/>
            <person name="Cho S.-J."/>
            <person name="Edsinger-Gonzales E."/>
            <person name="Havlak P."/>
            <person name="Kuo D.-H."/>
            <person name="Larsson T."/>
            <person name="Lv J."/>
            <person name="Arendt D."/>
            <person name="Savage R."/>
            <person name="Osoegawa K."/>
            <person name="de Jong P."/>
            <person name="Lindberg D.R."/>
            <person name="Seaver E.C."/>
            <person name="Weisblat D.A."/>
            <person name="Putnam N.H."/>
            <person name="Grigoriev I.V."/>
            <person name="Rokhsar D.S."/>
        </authorList>
    </citation>
    <scope>NUCLEOTIDE SEQUENCE</scope>
    <source>
        <strain evidence="9">I ESC-2004</strain>
    </source>
</reference>
<evidence type="ECO:0000256" key="4">
    <source>
        <dbReference type="ARBA" id="ARBA00022989"/>
    </source>
</evidence>
<keyword evidence="3 6" id="KW-0812">Transmembrane</keyword>
<evidence type="ECO:0000256" key="2">
    <source>
        <dbReference type="ARBA" id="ARBA00007168"/>
    </source>
</evidence>
<proteinExistence type="inferred from homology"/>
<dbReference type="EMBL" id="AMQN01000049">
    <property type="status" value="NOT_ANNOTATED_CDS"/>
    <property type="molecule type" value="Genomic_DNA"/>
</dbReference>
<keyword evidence="4 6" id="KW-1133">Transmembrane helix</keyword>
<dbReference type="STRING" id="283909.N1PB78"/>
<comment type="function">
    <text evidence="6">Choline transporter.</text>
</comment>
<dbReference type="GO" id="GO:0022857">
    <property type="term" value="F:transmembrane transporter activity"/>
    <property type="evidence" value="ECO:0007669"/>
    <property type="project" value="UniProtKB-UniRule"/>
</dbReference>
<accession>N1PB78</accession>
<sequence length="618" mass="69202">MVYMAVYSIMRGDARRLLFGYDSFGNTCDQDNTGNPIANISHSGMDTSGHQNVFFFDVFDPFNAMQVCVTKCPTEDLKTKEQVKKFAEETGSKLCRYDIPVEDYLDQEFGKQGPCPSLPIFESASVLYRCAPDPLAFASNDMDPLRKNATIEFYKIFGFDDIFRKVLSDFYSSWREIIVLCVVAVVIAFVMVLLMRFLASVIVWMIVILAAIGSIAGTAFLWWTYYQTKQDINKNESLDIPILGIEIDNELAFLVFSIIATVLTVILLLILLVMRKRISLVVALFHEAGKCLANMPFLLIQPLWTFIILAAFLVYWVIVLAYISTTGYPTADYEKGFVSVKYVLEGVASHFWWIHLIGLIWVAEFILACQQFVIAGATANWFFTRNKGDLTCPIGKSICRLILHHIGSVAFGSLIILIVKIPRYILMYIQAKTEGSENSCAKCCIKCCICCLWCLEKVLKFLNQNAYTIIAIDGTSFCSAAQKAFSIIANNVLRVAAINSVGAFVLFLGKIGVMAATCAVSVVWLKSLPDLHYYAIPVLLLCIFSFLIAHCFLSVYEMVIDALLLCFCEDTALNDGVSPGKDYYMSASLMVCASSVHFNAFCMFVLHISNYFMCIHIS</sequence>
<feature type="transmembrane region" description="Helical" evidence="6">
    <location>
        <begin position="251"/>
        <end position="274"/>
    </location>
</feature>
<protein>
    <recommendedName>
        <fullName evidence="6">Choline transporter-like protein</fullName>
    </recommendedName>
</protein>
<organism evidence="7">
    <name type="scientific">Capitella teleta</name>
    <name type="common">Polychaete worm</name>
    <dbReference type="NCBI Taxonomy" id="283909"/>
    <lineage>
        <taxon>Eukaryota</taxon>
        <taxon>Metazoa</taxon>
        <taxon>Spiralia</taxon>
        <taxon>Lophotrochozoa</taxon>
        <taxon>Annelida</taxon>
        <taxon>Polychaeta</taxon>
        <taxon>Sedentaria</taxon>
        <taxon>Scolecida</taxon>
        <taxon>Capitellidae</taxon>
        <taxon>Capitella</taxon>
    </lineage>
</organism>
<feature type="transmembrane region" description="Helical" evidence="6">
    <location>
        <begin position="398"/>
        <end position="419"/>
    </location>
</feature>
<dbReference type="EMBL" id="KB291798">
    <property type="protein sequence ID" value="ELU18881.1"/>
    <property type="molecule type" value="Genomic_DNA"/>
</dbReference>
<feature type="transmembrane region" description="Helical" evidence="6">
    <location>
        <begin position="583"/>
        <end position="606"/>
    </location>
</feature>
<dbReference type="PANTHER" id="PTHR12385">
    <property type="entry name" value="CHOLINE TRANSPORTER-LIKE (SLC FAMILY 44)"/>
    <property type="match status" value="1"/>
</dbReference>
<keyword evidence="9" id="KW-1185">Reference proteome</keyword>
<dbReference type="PANTHER" id="PTHR12385:SF12">
    <property type="entry name" value="CHOLINE TRANSPORTER-LIKE PROTEIN"/>
    <property type="match status" value="1"/>
</dbReference>
<evidence type="ECO:0000256" key="1">
    <source>
        <dbReference type="ARBA" id="ARBA00004141"/>
    </source>
</evidence>
<dbReference type="HOGENOM" id="CLU_017181_2_0_1"/>
<dbReference type="GO" id="GO:0005886">
    <property type="term" value="C:plasma membrane"/>
    <property type="evidence" value="ECO:0007669"/>
    <property type="project" value="UniProtKB-SubCell"/>
</dbReference>
<feature type="transmembrane region" description="Helical" evidence="6">
    <location>
        <begin position="352"/>
        <end position="377"/>
    </location>
</feature>
<dbReference type="FunCoup" id="N1PB78">
    <property type="interactions" value="180"/>
</dbReference>
<comment type="similarity">
    <text evidence="2 6">Belongs to the CTL (choline transporter-like) family.</text>
</comment>
<reference evidence="8" key="3">
    <citation type="submission" date="2015-06" db="UniProtKB">
        <authorList>
            <consortium name="EnsemblMetazoa"/>
        </authorList>
    </citation>
    <scope>IDENTIFICATION</scope>
</reference>
<evidence type="ECO:0000256" key="5">
    <source>
        <dbReference type="ARBA" id="ARBA00023136"/>
    </source>
</evidence>
<comment type="subcellular location">
    <subcellularLocation>
        <location evidence="6">Cell membrane</location>
        <topology evidence="6">Multi-pass membrane protein</topology>
    </subcellularLocation>
    <subcellularLocation>
        <location evidence="1">Membrane</location>
        <topology evidence="1">Multi-pass membrane protein</topology>
    </subcellularLocation>
</comment>
<evidence type="ECO:0000313" key="9">
    <source>
        <dbReference type="Proteomes" id="UP000014760"/>
    </source>
</evidence>
<dbReference type="OMA" id="GKSFCKA"/>
<dbReference type="Pfam" id="PF04515">
    <property type="entry name" value="Choline_transpo"/>
    <property type="match status" value="1"/>
</dbReference>
<evidence type="ECO:0000313" key="7">
    <source>
        <dbReference type="EMBL" id="ELU18881.1"/>
    </source>
</evidence>
<reference evidence="7 9" key="2">
    <citation type="journal article" date="2013" name="Nature">
        <title>Insights into bilaterian evolution from three spiralian genomes.</title>
        <authorList>
            <person name="Simakov O."/>
            <person name="Marletaz F."/>
            <person name="Cho S.J."/>
            <person name="Edsinger-Gonzales E."/>
            <person name="Havlak P."/>
            <person name="Hellsten U."/>
            <person name="Kuo D.H."/>
            <person name="Larsson T."/>
            <person name="Lv J."/>
            <person name="Arendt D."/>
            <person name="Savage R."/>
            <person name="Osoegawa K."/>
            <person name="de Jong P."/>
            <person name="Grimwood J."/>
            <person name="Chapman J.A."/>
            <person name="Shapiro H."/>
            <person name="Aerts A."/>
            <person name="Otillar R.P."/>
            <person name="Terry A.Y."/>
            <person name="Boore J.L."/>
            <person name="Grigoriev I.V."/>
            <person name="Lindberg D.R."/>
            <person name="Seaver E.C."/>
            <person name="Weisblat D.A."/>
            <person name="Putnam N.H."/>
            <person name="Rokhsar D.S."/>
        </authorList>
    </citation>
    <scope>NUCLEOTIDE SEQUENCE</scope>
    <source>
        <strain evidence="7 9">I ESC-2004</strain>
    </source>
</reference>
<feature type="transmembrane region" description="Helical" evidence="6">
    <location>
        <begin position="201"/>
        <end position="225"/>
    </location>
</feature>
<feature type="transmembrane region" description="Helical" evidence="6">
    <location>
        <begin position="177"/>
        <end position="194"/>
    </location>
</feature>
<feature type="transmembrane region" description="Helical" evidence="6">
    <location>
        <begin position="532"/>
        <end position="555"/>
    </location>
</feature>
<feature type="transmembrane region" description="Helical" evidence="6">
    <location>
        <begin position="501"/>
        <end position="525"/>
    </location>
</feature>
<feature type="transmembrane region" description="Helical" evidence="6">
    <location>
        <begin position="295"/>
        <end position="323"/>
    </location>
</feature>
<evidence type="ECO:0000256" key="6">
    <source>
        <dbReference type="RuleBase" id="RU368066"/>
    </source>
</evidence>